<keyword evidence="2" id="KW-1185">Reference proteome</keyword>
<dbReference type="InParanoid" id="A0A6P8HAF2"/>
<dbReference type="OrthoDB" id="6143051at2759"/>
<accession>A0A6P8HAF2</accession>
<reference evidence="3" key="1">
    <citation type="submission" date="2025-08" db="UniProtKB">
        <authorList>
            <consortium name="RefSeq"/>
        </authorList>
    </citation>
    <scope>IDENTIFICATION</scope>
    <source>
        <tissue evidence="3">Tentacle</tissue>
    </source>
</reference>
<dbReference type="KEGG" id="aten:116287170"/>
<feature type="signal peptide" evidence="1">
    <location>
        <begin position="1"/>
        <end position="22"/>
    </location>
</feature>
<dbReference type="RefSeq" id="XP_031549672.1">
    <property type="nucleotide sequence ID" value="XM_031693812.1"/>
</dbReference>
<proteinExistence type="predicted"/>
<organism evidence="2 3">
    <name type="scientific">Actinia tenebrosa</name>
    <name type="common">Australian red waratah sea anemone</name>
    <dbReference type="NCBI Taxonomy" id="6105"/>
    <lineage>
        <taxon>Eukaryota</taxon>
        <taxon>Metazoa</taxon>
        <taxon>Cnidaria</taxon>
        <taxon>Anthozoa</taxon>
        <taxon>Hexacorallia</taxon>
        <taxon>Actiniaria</taxon>
        <taxon>Actiniidae</taxon>
        <taxon>Actinia</taxon>
    </lineage>
</organism>
<dbReference type="GeneID" id="116287170"/>
<dbReference type="AlphaFoldDB" id="A0A6P8HAF2"/>
<sequence>MMKIFHLVLVVFCVILPLSVRSTDETIVSSKDEKGNKVYITFEAVGCFVDKERRALRNMYYDGRALIKWTDRFDATDVIKRCAENAYRQAFPGMFGVQYYGECWSDGSAEERYNMYGVSTNCEHGLGKDWANMVYRYKVVTAKPVSKSL</sequence>
<dbReference type="Proteomes" id="UP000515163">
    <property type="component" value="Unplaced"/>
</dbReference>
<evidence type="ECO:0000313" key="2">
    <source>
        <dbReference type="Proteomes" id="UP000515163"/>
    </source>
</evidence>
<protein>
    <submittedName>
        <fullName evidence="3">Uncharacterized protein LOC116287170 isoform X1</fullName>
    </submittedName>
</protein>
<evidence type="ECO:0000256" key="1">
    <source>
        <dbReference type="SAM" id="SignalP"/>
    </source>
</evidence>
<gene>
    <name evidence="3" type="primary">LOC116287170</name>
</gene>
<name>A0A6P8HAF2_ACTTE</name>
<evidence type="ECO:0000313" key="3">
    <source>
        <dbReference type="RefSeq" id="XP_031549672.1"/>
    </source>
</evidence>
<feature type="chain" id="PRO_5028070593" evidence="1">
    <location>
        <begin position="23"/>
        <end position="149"/>
    </location>
</feature>
<keyword evidence="1" id="KW-0732">Signal</keyword>